<dbReference type="Pfam" id="PF13850">
    <property type="entry name" value="ERGIC_N"/>
    <property type="match status" value="1"/>
</dbReference>
<dbReference type="AlphaFoldDB" id="A0A448YY83"/>
<dbReference type="PRINTS" id="PR00421">
    <property type="entry name" value="THIOREDOXIN"/>
</dbReference>
<gene>
    <name evidence="8" type="ORF">PSNMU_V1.4_AUG-EV-PASAV3_0014540</name>
</gene>
<evidence type="ECO:0000256" key="2">
    <source>
        <dbReference type="ARBA" id="ARBA00022692"/>
    </source>
</evidence>
<evidence type="ECO:0000313" key="8">
    <source>
        <dbReference type="EMBL" id="VEU34726.1"/>
    </source>
</evidence>
<evidence type="ECO:0000256" key="6">
    <source>
        <dbReference type="SAM" id="Phobius"/>
    </source>
</evidence>
<feature type="transmembrane region" description="Helical" evidence="6">
    <location>
        <begin position="499"/>
        <end position="520"/>
    </location>
</feature>
<dbReference type="PANTHER" id="PTHR10984:SF37">
    <property type="entry name" value="PROTEIN DISULFIDE-ISOMERASE 5-3"/>
    <property type="match status" value="1"/>
</dbReference>
<evidence type="ECO:0000256" key="5">
    <source>
        <dbReference type="SAM" id="MobiDB-lite"/>
    </source>
</evidence>
<dbReference type="Gene3D" id="3.40.30.10">
    <property type="entry name" value="Glutaredoxin"/>
    <property type="match status" value="1"/>
</dbReference>
<evidence type="ECO:0000256" key="3">
    <source>
        <dbReference type="ARBA" id="ARBA00022989"/>
    </source>
</evidence>
<organism evidence="8 9">
    <name type="scientific">Pseudo-nitzschia multistriata</name>
    <dbReference type="NCBI Taxonomy" id="183589"/>
    <lineage>
        <taxon>Eukaryota</taxon>
        <taxon>Sar</taxon>
        <taxon>Stramenopiles</taxon>
        <taxon>Ochrophyta</taxon>
        <taxon>Bacillariophyta</taxon>
        <taxon>Bacillariophyceae</taxon>
        <taxon>Bacillariophycidae</taxon>
        <taxon>Bacillariales</taxon>
        <taxon>Bacillariaceae</taxon>
        <taxon>Pseudo-nitzschia</taxon>
    </lineage>
</organism>
<keyword evidence="2 6" id="KW-0812">Transmembrane</keyword>
<feature type="region of interest" description="Disordered" evidence="5">
    <location>
        <begin position="531"/>
        <end position="550"/>
    </location>
</feature>
<dbReference type="EMBL" id="CAACVS010000037">
    <property type="protein sequence ID" value="VEU34726.1"/>
    <property type="molecule type" value="Genomic_DNA"/>
</dbReference>
<dbReference type="InterPro" id="IPR013766">
    <property type="entry name" value="Thioredoxin_domain"/>
</dbReference>
<dbReference type="GO" id="GO:0016020">
    <property type="term" value="C:membrane"/>
    <property type="evidence" value="ECO:0007669"/>
    <property type="project" value="UniProtKB-SubCell"/>
</dbReference>
<dbReference type="InterPro" id="IPR036249">
    <property type="entry name" value="Thioredoxin-like_sf"/>
</dbReference>
<dbReference type="GO" id="GO:0005783">
    <property type="term" value="C:endoplasmic reticulum"/>
    <property type="evidence" value="ECO:0007669"/>
    <property type="project" value="TreeGrafter"/>
</dbReference>
<evidence type="ECO:0000256" key="4">
    <source>
        <dbReference type="ARBA" id="ARBA00023136"/>
    </source>
</evidence>
<dbReference type="Proteomes" id="UP000291116">
    <property type="component" value="Unassembled WGS sequence"/>
</dbReference>
<keyword evidence="3 6" id="KW-1133">Transmembrane helix</keyword>
<name>A0A448YY83_9STRA</name>
<reference evidence="8 9" key="1">
    <citation type="submission" date="2019-01" db="EMBL/GenBank/DDBJ databases">
        <authorList>
            <person name="Ferrante I. M."/>
        </authorList>
    </citation>
    <scope>NUCLEOTIDE SEQUENCE [LARGE SCALE GENOMIC DNA]</scope>
    <source>
        <strain evidence="8 9">B856</strain>
    </source>
</reference>
<dbReference type="GO" id="GO:0030134">
    <property type="term" value="C:COPII-coated ER to Golgi transport vesicle"/>
    <property type="evidence" value="ECO:0007669"/>
    <property type="project" value="TreeGrafter"/>
</dbReference>
<dbReference type="OrthoDB" id="72053at2759"/>
<dbReference type="InterPro" id="IPR012936">
    <property type="entry name" value="Erv_C"/>
</dbReference>
<protein>
    <recommendedName>
        <fullName evidence="7">Thioredoxin domain-containing protein</fullName>
    </recommendedName>
</protein>
<accession>A0A448YY83</accession>
<evidence type="ECO:0000256" key="1">
    <source>
        <dbReference type="ARBA" id="ARBA00004370"/>
    </source>
</evidence>
<proteinExistence type="predicted"/>
<dbReference type="PROSITE" id="PS51352">
    <property type="entry name" value="THIOREDOXIN_2"/>
    <property type="match status" value="1"/>
</dbReference>
<evidence type="ECO:0000259" key="7">
    <source>
        <dbReference type="PROSITE" id="PS51352"/>
    </source>
</evidence>
<feature type="domain" description="Thioredoxin" evidence="7">
    <location>
        <begin position="135"/>
        <end position="288"/>
    </location>
</feature>
<dbReference type="SUPFAM" id="SSF52833">
    <property type="entry name" value="Thioredoxin-like"/>
    <property type="match status" value="1"/>
</dbReference>
<dbReference type="Pfam" id="PF07970">
    <property type="entry name" value="COPIIcoated_ERV"/>
    <property type="match status" value="1"/>
</dbReference>
<dbReference type="CDD" id="cd02961">
    <property type="entry name" value="PDI_a_family"/>
    <property type="match status" value="1"/>
</dbReference>
<keyword evidence="9" id="KW-1185">Reference proteome</keyword>
<dbReference type="Pfam" id="PF00085">
    <property type="entry name" value="Thioredoxin"/>
    <property type="match status" value="2"/>
</dbReference>
<evidence type="ECO:0000313" key="9">
    <source>
        <dbReference type="Proteomes" id="UP000291116"/>
    </source>
</evidence>
<comment type="subcellular location">
    <subcellularLocation>
        <location evidence="1">Membrane</location>
    </subcellularLocation>
</comment>
<dbReference type="PANTHER" id="PTHR10984">
    <property type="entry name" value="ENDOPLASMIC RETICULUM-GOLGI INTERMEDIATE COMPARTMENT PROTEIN"/>
    <property type="match status" value="1"/>
</dbReference>
<keyword evidence="4 6" id="KW-0472">Membrane</keyword>
<sequence>MMAQGGRRPWQSHIDMYRKIPTDLMEGTGRGSILSYLSLLLMAVLFLWESKAYFTSSTVTDLALDKSDDRFLRLNFNITMTDLKCDWAVIDVVSVLGTDQNVTAHLTKWNLDGEGVRKGYKGRNRNQKDIEMFDSSIEDTLEDLHEDGVDAIPMDEATLEHYKRNHDYVFVDFFASWCSHCQALAPTWEVLAEIMADASANAVEDKHDTEHEHFSDEEYEHALKVNLPVVIGKVDCVVHKTLCNQKENIRAYPTLRLFVDGKQWESGSDYNGHRTIMEMVDWLKFMEDEHKSRMENNGAVGEATRKLHAAHDSAKEYMEIEDYDNLHGSGNNQKRTYYEWKESEHPGCQLAGHLLLDRVPGNFHILARSKHHDLAPHLTNVSHQVHSLTIGDPHSAKVVADMAGTNGIPSDVSSKIAPMDGNVYTTHNLHESYHHYLKVVSTRIPDKKVHANRNNGANAYQIIPSSQLAYYQKDMVPEAKFVYDLSPISVTYRASSRRWYEYVTSLFAIIGGVFTIIGMVESTIHATVSKAKRRSTASNYPPQRADPNRY</sequence>
<dbReference type="InterPro" id="IPR039542">
    <property type="entry name" value="Erv_N"/>
</dbReference>
<dbReference type="InterPro" id="IPR045888">
    <property type="entry name" value="Erv"/>
</dbReference>